<sequence length="77" mass="8597">MEGLIMSEQENVRRKQIEFLHTCRNISISFDGGALRGGDSFYTVHATTPDDKVFLLEGQDGTGESHTGAWIADLIRR</sequence>
<comment type="caution">
    <text evidence="1">The sequence shown here is derived from an EMBL/GenBank/DDBJ whole genome shotgun (WGS) entry which is preliminary data.</text>
</comment>
<evidence type="ECO:0000313" key="1">
    <source>
        <dbReference type="EMBL" id="KAG5633328.1"/>
    </source>
</evidence>
<organism evidence="1 2">
    <name type="scientific">Sphagnurus paluster</name>
    <dbReference type="NCBI Taxonomy" id="117069"/>
    <lineage>
        <taxon>Eukaryota</taxon>
        <taxon>Fungi</taxon>
        <taxon>Dikarya</taxon>
        <taxon>Basidiomycota</taxon>
        <taxon>Agaricomycotina</taxon>
        <taxon>Agaricomycetes</taxon>
        <taxon>Agaricomycetidae</taxon>
        <taxon>Agaricales</taxon>
        <taxon>Tricholomatineae</taxon>
        <taxon>Lyophyllaceae</taxon>
        <taxon>Sphagnurus</taxon>
    </lineage>
</organism>
<keyword evidence="2" id="KW-1185">Reference proteome</keyword>
<feature type="non-terminal residue" evidence="1">
    <location>
        <position position="77"/>
    </location>
</feature>
<name>A0A9P7K1R2_9AGAR</name>
<dbReference type="AlphaFoldDB" id="A0A9P7K1R2"/>
<protein>
    <submittedName>
        <fullName evidence="1">Uncharacterized protein</fullName>
    </submittedName>
</protein>
<evidence type="ECO:0000313" key="2">
    <source>
        <dbReference type="Proteomes" id="UP000717328"/>
    </source>
</evidence>
<dbReference type="Proteomes" id="UP000717328">
    <property type="component" value="Unassembled WGS sequence"/>
</dbReference>
<dbReference type="EMBL" id="JABCKI010008160">
    <property type="protein sequence ID" value="KAG5633328.1"/>
    <property type="molecule type" value="Genomic_DNA"/>
</dbReference>
<reference evidence="1" key="2">
    <citation type="submission" date="2021-10" db="EMBL/GenBank/DDBJ databases">
        <title>Phylogenomics reveals ancestral predisposition of the termite-cultivated fungus Termitomyces towards a domesticated lifestyle.</title>
        <authorList>
            <person name="Auxier B."/>
            <person name="Grum-Grzhimaylo A."/>
            <person name="Cardenas M.E."/>
            <person name="Lodge J.D."/>
            <person name="Laessoe T."/>
            <person name="Pedersen O."/>
            <person name="Smith M.E."/>
            <person name="Kuyper T.W."/>
            <person name="Franco-Molano E.A."/>
            <person name="Baroni T.J."/>
            <person name="Aanen D.K."/>
        </authorList>
    </citation>
    <scope>NUCLEOTIDE SEQUENCE</scope>
    <source>
        <strain evidence="1">D49</strain>
    </source>
</reference>
<proteinExistence type="predicted"/>
<gene>
    <name evidence="1" type="ORF">H0H81_008678</name>
</gene>
<reference evidence="1" key="1">
    <citation type="submission" date="2021-02" db="EMBL/GenBank/DDBJ databases">
        <authorList>
            <person name="Nieuwenhuis M."/>
            <person name="Van De Peppel L.J.J."/>
        </authorList>
    </citation>
    <scope>NUCLEOTIDE SEQUENCE</scope>
    <source>
        <strain evidence="1">D49</strain>
    </source>
</reference>
<dbReference type="OrthoDB" id="3014670at2759"/>
<accession>A0A9P7K1R2</accession>